<feature type="compositionally biased region" description="Low complexity" evidence="4">
    <location>
        <begin position="297"/>
        <end position="333"/>
    </location>
</feature>
<feature type="region of interest" description="Disordered" evidence="4">
    <location>
        <begin position="297"/>
        <end position="357"/>
    </location>
</feature>
<evidence type="ECO:0000256" key="2">
    <source>
        <dbReference type="ARBA" id="ARBA00022737"/>
    </source>
</evidence>
<dbReference type="GO" id="GO:0043130">
    <property type="term" value="F:ubiquitin binding"/>
    <property type="evidence" value="ECO:0007669"/>
    <property type="project" value="TreeGrafter"/>
</dbReference>
<feature type="repeat" description="WD" evidence="3">
    <location>
        <begin position="719"/>
        <end position="750"/>
    </location>
</feature>
<feature type="region of interest" description="Disordered" evidence="4">
    <location>
        <begin position="1209"/>
        <end position="1254"/>
    </location>
</feature>
<feature type="region of interest" description="Disordered" evidence="4">
    <location>
        <begin position="430"/>
        <end position="450"/>
    </location>
</feature>
<dbReference type="GO" id="GO:0005737">
    <property type="term" value="C:cytoplasm"/>
    <property type="evidence" value="ECO:0007669"/>
    <property type="project" value="TreeGrafter"/>
</dbReference>
<accession>A0A0W0FF58</accession>
<dbReference type="InterPro" id="IPR036047">
    <property type="entry name" value="F-box-like_dom_sf"/>
</dbReference>
<dbReference type="eggNOG" id="KOG0274">
    <property type="taxonomic scope" value="Eukaryota"/>
</dbReference>
<evidence type="ECO:0000256" key="4">
    <source>
        <dbReference type="SAM" id="MobiDB-lite"/>
    </source>
</evidence>
<feature type="repeat" description="WD" evidence="3">
    <location>
        <begin position="939"/>
        <end position="980"/>
    </location>
</feature>
<dbReference type="GO" id="GO:0043161">
    <property type="term" value="P:proteasome-mediated ubiquitin-dependent protein catabolic process"/>
    <property type="evidence" value="ECO:0007669"/>
    <property type="project" value="TreeGrafter"/>
</dbReference>
<dbReference type="EMBL" id="LATX01002020">
    <property type="protein sequence ID" value="KTB34974.1"/>
    <property type="molecule type" value="Genomic_DNA"/>
</dbReference>
<dbReference type="SUPFAM" id="SSF50978">
    <property type="entry name" value="WD40 repeat-like"/>
    <property type="match status" value="1"/>
</dbReference>
<dbReference type="SUPFAM" id="SSF81383">
    <property type="entry name" value="F-box domain"/>
    <property type="match status" value="1"/>
</dbReference>
<feature type="compositionally biased region" description="Basic and acidic residues" evidence="4">
    <location>
        <begin position="590"/>
        <end position="600"/>
    </location>
</feature>
<dbReference type="InterPro" id="IPR001680">
    <property type="entry name" value="WD40_rpt"/>
</dbReference>
<sequence length="1254" mass="137431">MECEGQLYARHLFPLRHGYALWIPEPNDDLPTEYSNEGVRIGDVGIVTDDGGFDFLFNICVAADNPVNQRRGVPSNFTPVIWDGEIFKIPMRFRPGFPICSRRAKQRELAVEASVVVPGAPISLGGGIEISFQRDSGAVLMPPDGASRTDCVELAAFREYAERNAQHWYQYVSGTRRRDVENGSIYLVTGFDKTNAWETALFSSSSSSQSCSLIFTTGGITDGRMKLSRSSLLQTSVSSRCSVSDAGINQTLFIRGFRTSIRQGPTAWLRSGARTVSTYSSSANDIFRAMGRFQANGSLSRGGRSGNSNGNDQNSSHFSPSDNSSESAASESECNYDDSHSDTSTEEDDFLHPPQPYHPLNVINDSILQSIPEVDVVVTHDHDWMALLTDEDTIMPDRQTLIQRFHDRYNVSVTNGIAVFSGPSCLLPGSASSPSPTLPSPTHHESPPLDNLRTPCQLQQHMQLNVPEAHAQIQAVSTTPAFRLDLSPTLLAQPTHLARNFLALLPPELASYMLRFLPLQALVRMTQVSWSWKEIIDGNGMLWQELSERQKVWYGGESEAAFERSLLKRRIRICSIAASTAANALSRMEATAREDSRNSTDVEPVTPPHSHQHTPSGAYAVTMLSSQPPHPYKILYKSRHLTRTKWMNNPNPRHISFPAHGHSVVTCLIFTSIPNPLPPASRKRESDMVTGGIMRIISASDDHCIHVYDPRSGKLEMRLEGHEGGIWALAARGGLLVSGSTDRTVRIWDLTGTGDSDERDVNIEEAEVEVVDTRRDEKAKDKMRGPGAASGGGNANDSKDVSPKGRCIHIFGGHTSTVRSLAIVEPEWIDVEYPIEDYTEADPKTIRREKWPKRPLIVTGSRDHSLRVWTLPRKGEEEYKCYSPGVYDADENPYHLLHLEGHEHAVRALAARGRTLVSGSYDCTVRVWDIVNGVCRWVLIGHTQKVYSVVLDPARKQTMSGSMDGTVRIWSTSLGQCLHVLTGHTSLVGILSLSPTHLVSAAADSTLRIWDPDNGELKHVLAAHTGAITCSQHDEFKIVSGSDGTLKVWDLRGWEEGGRVSNHNVGRPDVEKDISGTDVASIPVENDGPLGLRADNAKQADEGDGGVQTATGYNLDGCGKTDSEPIFVPIDVFGSGGDDGGMPSAPAAVPPLPAMPSSNGARGMTERDLLTDVMNVWQVAFEGRWCVAASNKDDQTVLDIWDFGKQDGGDLGDASDMGGDEYGDENGMYEEGWIGEPPGRIYDEDKNSEIGDEK</sequence>
<feature type="compositionally biased region" description="Acidic residues" evidence="4">
    <location>
        <begin position="1218"/>
        <end position="1228"/>
    </location>
</feature>
<proteinExistence type="predicted"/>
<dbReference type="PRINTS" id="PR00320">
    <property type="entry name" value="GPROTEINBRPT"/>
</dbReference>
<dbReference type="AlphaFoldDB" id="A0A0W0FF58"/>
<gene>
    <name evidence="6" type="ORF">WG66_12414</name>
</gene>
<reference evidence="6 7" key="1">
    <citation type="submission" date="2015-12" db="EMBL/GenBank/DDBJ databases">
        <title>Draft genome sequence of Moniliophthora roreri, the causal agent of frosty pod rot of cacao.</title>
        <authorList>
            <person name="Aime M.C."/>
            <person name="Diaz-Valderrama J.R."/>
            <person name="Kijpornyongpan T."/>
            <person name="Phillips-Mora W."/>
        </authorList>
    </citation>
    <scope>NUCLEOTIDE SEQUENCE [LARGE SCALE GENOMIC DNA]</scope>
    <source>
        <strain evidence="6 7">MCA 2952</strain>
    </source>
</reference>
<dbReference type="PROSITE" id="PS50181">
    <property type="entry name" value="FBOX"/>
    <property type="match status" value="1"/>
</dbReference>
<dbReference type="Proteomes" id="UP000054988">
    <property type="component" value="Unassembled WGS sequence"/>
</dbReference>
<feature type="repeat" description="WD" evidence="3">
    <location>
        <begin position="899"/>
        <end position="930"/>
    </location>
</feature>
<dbReference type="InterPro" id="IPR015943">
    <property type="entry name" value="WD40/YVTN_repeat-like_dom_sf"/>
</dbReference>
<organism evidence="6 7">
    <name type="scientific">Moniliophthora roreri</name>
    <name type="common">Frosty pod rot fungus</name>
    <name type="synonym">Monilia roreri</name>
    <dbReference type="NCBI Taxonomy" id="221103"/>
    <lineage>
        <taxon>Eukaryota</taxon>
        <taxon>Fungi</taxon>
        <taxon>Dikarya</taxon>
        <taxon>Basidiomycota</taxon>
        <taxon>Agaricomycotina</taxon>
        <taxon>Agaricomycetes</taxon>
        <taxon>Agaricomycetidae</taxon>
        <taxon>Agaricales</taxon>
        <taxon>Marasmiineae</taxon>
        <taxon>Marasmiaceae</taxon>
        <taxon>Moniliophthora</taxon>
    </lineage>
</organism>
<dbReference type="PANTHER" id="PTHR19849:SF1">
    <property type="entry name" value="F-BOX_WD REPEAT-CONTAINING PROTEIN 7"/>
    <property type="match status" value="1"/>
</dbReference>
<dbReference type="Pfam" id="PF12937">
    <property type="entry name" value="F-box-like"/>
    <property type="match status" value="1"/>
</dbReference>
<dbReference type="InterPro" id="IPR020472">
    <property type="entry name" value="WD40_PAC1"/>
</dbReference>
<dbReference type="SMART" id="SM00256">
    <property type="entry name" value="FBOX"/>
    <property type="match status" value="1"/>
</dbReference>
<feature type="region of interest" description="Disordered" evidence="4">
    <location>
        <begin position="588"/>
        <end position="616"/>
    </location>
</feature>
<feature type="compositionally biased region" description="Basic and acidic residues" evidence="4">
    <location>
        <begin position="1241"/>
        <end position="1254"/>
    </location>
</feature>
<dbReference type="Gene3D" id="2.130.10.10">
    <property type="entry name" value="YVTN repeat-like/Quinoprotein amine dehydrogenase"/>
    <property type="match status" value="1"/>
</dbReference>
<feature type="region of interest" description="Disordered" evidence="4">
    <location>
        <begin position="772"/>
        <end position="802"/>
    </location>
</feature>
<dbReference type="Pfam" id="PF00400">
    <property type="entry name" value="WD40"/>
    <property type="match status" value="5"/>
</dbReference>
<evidence type="ECO:0000313" key="7">
    <source>
        <dbReference type="Proteomes" id="UP000054988"/>
    </source>
</evidence>
<dbReference type="GO" id="GO:0010992">
    <property type="term" value="P:ubiquitin recycling"/>
    <property type="evidence" value="ECO:0007669"/>
    <property type="project" value="TreeGrafter"/>
</dbReference>
<dbReference type="Gene3D" id="1.20.1280.50">
    <property type="match status" value="1"/>
</dbReference>
<evidence type="ECO:0000256" key="3">
    <source>
        <dbReference type="PROSITE-ProRule" id="PRU00221"/>
    </source>
</evidence>
<keyword evidence="2" id="KW-0677">Repeat</keyword>
<dbReference type="PROSITE" id="PS50082">
    <property type="entry name" value="WD_REPEATS_2"/>
    <property type="match status" value="4"/>
</dbReference>
<evidence type="ECO:0000313" key="6">
    <source>
        <dbReference type="EMBL" id="KTB34974.1"/>
    </source>
</evidence>
<dbReference type="CDD" id="cd00200">
    <property type="entry name" value="WD40"/>
    <property type="match status" value="1"/>
</dbReference>
<dbReference type="InterPro" id="IPR036322">
    <property type="entry name" value="WD40_repeat_dom_sf"/>
</dbReference>
<dbReference type="InterPro" id="IPR019775">
    <property type="entry name" value="WD40_repeat_CS"/>
</dbReference>
<evidence type="ECO:0000259" key="5">
    <source>
        <dbReference type="PROSITE" id="PS50181"/>
    </source>
</evidence>
<dbReference type="InterPro" id="IPR001810">
    <property type="entry name" value="F-box_dom"/>
</dbReference>
<keyword evidence="1 3" id="KW-0853">WD repeat</keyword>
<dbReference type="PROSITE" id="PS00678">
    <property type="entry name" value="WD_REPEATS_1"/>
    <property type="match status" value="2"/>
</dbReference>
<feature type="repeat" description="WD" evidence="3">
    <location>
        <begin position="981"/>
        <end position="1020"/>
    </location>
</feature>
<dbReference type="PANTHER" id="PTHR19849">
    <property type="entry name" value="PHOSPHOLIPASE A-2-ACTIVATING PROTEIN"/>
    <property type="match status" value="1"/>
</dbReference>
<comment type="caution">
    <text evidence="6">The sequence shown here is derived from an EMBL/GenBank/DDBJ whole genome shotgun (WGS) entry which is preliminary data.</text>
</comment>
<name>A0A0W0FF58_MONRR</name>
<protein>
    <recommendedName>
        <fullName evidence="5">F-box domain-containing protein</fullName>
    </recommendedName>
</protein>
<dbReference type="GO" id="GO:0005634">
    <property type="term" value="C:nucleus"/>
    <property type="evidence" value="ECO:0007669"/>
    <property type="project" value="TreeGrafter"/>
</dbReference>
<feature type="compositionally biased region" description="Basic and acidic residues" evidence="4">
    <location>
        <begin position="772"/>
        <end position="784"/>
    </location>
</feature>
<evidence type="ECO:0000256" key="1">
    <source>
        <dbReference type="ARBA" id="ARBA00022574"/>
    </source>
</evidence>
<dbReference type="SMART" id="SM00320">
    <property type="entry name" value="WD40"/>
    <property type="match status" value="7"/>
</dbReference>
<dbReference type="PROSITE" id="PS50294">
    <property type="entry name" value="WD_REPEATS_REGION"/>
    <property type="match status" value="4"/>
</dbReference>
<feature type="domain" description="F-box" evidence="5">
    <location>
        <begin position="499"/>
        <end position="546"/>
    </location>
</feature>